<dbReference type="InterPro" id="IPR036465">
    <property type="entry name" value="vWFA_dom_sf"/>
</dbReference>
<evidence type="ECO:0000256" key="5">
    <source>
        <dbReference type="ARBA" id="ARBA00022448"/>
    </source>
</evidence>
<dbReference type="SUPFAM" id="SSF53300">
    <property type="entry name" value="vWA-like"/>
    <property type="match status" value="1"/>
</dbReference>
<evidence type="ECO:0000256" key="7">
    <source>
        <dbReference type="ARBA" id="ARBA00022723"/>
    </source>
</evidence>
<feature type="domain" description="Sec23/Sec24 beta-sandwich" evidence="19">
    <location>
        <begin position="732"/>
        <end position="816"/>
    </location>
</feature>
<evidence type="ECO:0000256" key="11">
    <source>
        <dbReference type="ARBA" id="ARBA00022927"/>
    </source>
</evidence>
<keyword evidence="12" id="KW-0472">Membrane</keyword>
<sequence length="1081" mass="117900">MSTTGFNSQNGAGGQPYTNGPSQNPVALQPPGPGYNMAHQPPYSPMQAKGPMPSGPGLYNSGPYQPPLGQPMLHRPPTGPPQSMTPPQSASPGPRMPPAQCTPPPAVSANSYYQHPPAWQYGATPPLSGPPRAPGANHVTSSPSPAPPQLPVGYGAGPQAVHNALQPLGPNTGLHGYTQPGSAPPPMNTMAPPPQSYQPGMRAPPPMGPTPPPLGHATPPPPLAPKTDAHTHPPGNGAQVPNRFDHLETGHGMAGPPQQPGPPARQVGHSYPALPPGYQSTSAPPNASPMHHPMQPPTQHYSHGPQPYQQPAAGPAQLSPSLAGLSLQSQSPEALRVVNLLQERNLLPPGPVTPPTPCLPQDLQKLNCHPEVFRSTLTSIPQTQSLLNKAKLPLGLLLHPFKDLSQLPVVTSSTIVRCRTCRTYINPFVNFLDQRRWKCNLCFRVNDVPEEFMYNPVSRSYGEPHKRPEVQNATIEFIAPSEYMLRPPQPAVYLFVLDVSHNAVETGYLDVVCQSLLDNLSALPGDSRTKMGFITFDSTIHFYNLQEGLSQPQMLIVSDIEDIFLPTPDSLLVNLNECKELVQDLLKSLPQMFGKTMETQSALGPALQAAFKLLSPTGGRVSVFQTQLPNLGVGSLKSREDPNQRASAKDVQHLSPATDFYKKLALDCSGQQVAVDLFLLSSQYCDLASLGCISRYSAGSVYYYPSYHQQHNPAQVDCFQKDLKRYLTRKIGFEAVMRIRCTKGLSIHTFHGNLFVRSTDLLSLPNVNPDAGFAVQMSIEENLVDMQVVSFQAALLYTSSKGERRIRVHTLCLPVVNSLSDIFAGADVQAITGLLASMAVDRSVTASLSDARDAMTNAAIDSLTSYRTSVLTIQQPGLLAPACLRLFPLYILALLKQKAFRTGTSTRLDDRVFAMCQLKYQPLAYVMLMVHPALYRVDDLTDEGALNISERTVPQPRVLQLTVEKLSREGAFLMDAGSVMYLWIGRNCNPNFLTQVLGVSNYAAVPQNMNVLPELDTAESQRTRAFIGWLRDQRPFRPVLHVIRDESPLKASFMQSMIEDRTESALSYYEFLLHIQQQVSK</sequence>
<dbReference type="Pfam" id="PF04810">
    <property type="entry name" value="zf-Sec23_Sec24"/>
    <property type="match status" value="1"/>
</dbReference>
<dbReference type="InterPro" id="IPR041742">
    <property type="entry name" value="Sec24-like_trunk_dom"/>
</dbReference>
<dbReference type="InterPro" id="IPR012990">
    <property type="entry name" value="Beta-sandwich_Sec23_24"/>
</dbReference>
<keyword evidence="9" id="KW-0862">Zinc</keyword>
<evidence type="ECO:0000256" key="1">
    <source>
        <dbReference type="ARBA" id="ARBA00004299"/>
    </source>
</evidence>
<dbReference type="Pfam" id="PF08033">
    <property type="entry name" value="Sec23_BS"/>
    <property type="match status" value="1"/>
</dbReference>
<comment type="subcellular location">
    <subcellularLocation>
        <location evidence="3">Cytoplasm</location>
        <location evidence="3">Cytosol</location>
    </subcellularLocation>
    <subcellularLocation>
        <location evidence="1">Cytoplasmic vesicle</location>
        <location evidence="1">COPII-coated vesicle membrane</location>
        <topology evidence="1">Peripheral membrane protein</topology>
        <orientation evidence="1">Cytoplasmic side</orientation>
    </subcellularLocation>
    <subcellularLocation>
        <location evidence="2">Endoplasmic reticulum membrane</location>
        <topology evidence="2">Peripheral membrane protein</topology>
        <orientation evidence="2">Cytoplasmic side</orientation>
    </subcellularLocation>
</comment>
<evidence type="ECO:0000256" key="2">
    <source>
        <dbReference type="ARBA" id="ARBA00004397"/>
    </source>
</evidence>
<dbReference type="FunFam" id="2.30.30.380:FF:000004">
    <property type="entry name" value="SEC24 homolog B, COPII coat complex component"/>
    <property type="match status" value="1"/>
</dbReference>
<dbReference type="SUPFAM" id="SSF81811">
    <property type="entry name" value="Helical domain of Sec23/24"/>
    <property type="match status" value="1"/>
</dbReference>
<evidence type="ECO:0000256" key="9">
    <source>
        <dbReference type="ARBA" id="ARBA00022833"/>
    </source>
</evidence>
<keyword evidence="7" id="KW-0479">Metal-binding</keyword>
<dbReference type="EMBL" id="JAGEUA010000003">
    <property type="protein sequence ID" value="KAL0994563.1"/>
    <property type="molecule type" value="Genomic_DNA"/>
</dbReference>
<evidence type="ECO:0000259" key="15">
    <source>
        <dbReference type="Pfam" id="PF00626"/>
    </source>
</evidence>
<dbReference type="InterPro" id="IPR050550">
    <property type="entry name" value="SEC23_SEC24_subfamily"/>
</dbReference>
<dbReference type="SUPFAM" id="SSF82754">
    <property type="entry name" value="C-terminal, gelsolin-like domain of Sec23/24"/>
    <property type="match status" value="1"/>
</dbReference>
<evidence type="ECO:0000256" key="12">
    <source>
        <dbReference type="ARBA" id="ARBA00023136"/>
    </source>
</evidence>
<gene>
    <name evidence="20" type="ORF">UPYG_G00124040</name>
</gene>
<keyword evidence="5" id="KW-0813">Transport</keyword>
<dbReference type="PANTHER" id="PTHR13803">
    <property type="entry name" value="SEC24-RELATED PROTEIN"/>
    <property type="match status" value="1"/>
</dbReference>
<keyword evidence="11" id="KW-0653">Protein transport</keyword>
<reference evidence="20 21" key="1">
    <citation type="submission" date="2024-06" db="EMBL/GenBank/DDBJ databases">
        <authorList>
            <person name="Pan Q."/>
            <person name="Wen M."/>
            <person name="Jouanno E."/>
            <person name="Zahm M."/>
            <person name="Klopp C."/>
            <person name="Cabau C."/>
            <person name="Louis A."/>
            <person name="Berthelot C."/>
            <person name="Parey E."/>
            <person name="Roest Crollius H."/>
            <person name="Montfort J."/>
            <person name="Robinson-Rechavi M."/>
            <person name="Bouchez O."/>
            <person name="Lampietro C."/>
            <person name="Lopez Roques C."/>
            <person name="Donnadieu C."/>
            <person name="Postlethwait J."/>
            <person name="Bobe J."/>
            <person name="Verreycken H."/>
            <person name="Guiguen Y."/>
        </authorList>
    </citation>
    <scope>NUCLEOTIDE SEQUENCE [LARGE SCALE GENOMIC DNA]</scope>
    <source>
        <strain evidence="20">Up_M1</strain>
        <tissue evidence="20">Testis</tissue>
    </source>
</reference>
<feature type="domain" description="Gelsolin-like" evidence="15">
    <location>
        <begin position="953"/>
        <end position="1027"/>
    </location>
</feature>
<dbReference type="GO" id="GO:0012507">
    <property type="term" value="C:ER to Golgi transport vesicle membrane"/>
    <property type="evidence" value="ECO:0007669"/>
    <property type="project" value="UniProtKB-SubCell"/>
</dbReference>
<feature type="region of interest" description="Disordered" evidence="14">
    <location>
        <begin position="1"/>
        <end position="320"/>
    </location>
</feature>
<dbReference type="Gene3D" id="2.30.30.380">
    <property type="entry name" value="Zn-finger domain of Sec23/24"/>
    <property type="match status" value="1"/>
</dbReference>
<evidence type="ECO:0008006" key="22">
    <source>
        <dbReference type="Google" id="ProtNLM"/>
    </source>
</evidence>
<evidence type="ECO:0000256" key="4">
    <source>
        <dbReference type="ARBA" id="ARBA00008334"/>
    </source>
</evidence>
<dbReference type="Pfam" id="PF04815">
    <property type="entry name" value="Sec23_helical"/>
    <property type="match status" value="1"/>
</dbReference>
<organism evidence="20 21">
    <name type="scientific">Umbra pygmaea</name>
    <name type="common">Eastern mudminnow</name>
    <dbReference type="NCBI Taxonomy" id="75934"/>
    <lineage>
        <taxon>Eukaryota</taxon>
        <taxon>Metazoa</taxon>
        <taxon>Chordata</taxon>
        <taxon>Craniata</taxon>
        <taxon>Vertebrata</taxon>
        <taxon>Euteleostomi</taxon>
        <taxon>Actinopterygii</taxon>
        <taxon>Neopterygii</taxon>
        <taxon>Teleostei</taxon>
        <taxon>Protacanthopterygii</taxon>
        <taxon>Esociformes</taxon>
        <taxon>Umbridae</taxon>
        <taxon>Umbra</taxon>
    </lineage>
</organism>
<evidence type="ECO:0000256" key="6">
    <source>
        <dbReference type="ARBA" id="ARBA00022490"/>
    </source>
</evidence>
<evidence type="ECO:0000256" key="10">
    <source>
        <dbReference type="ARBA" id="ARBA00022892"/>
    </source>
</evidence>
<dbReference type="CDD" id="cd01479">
    <property type="entry name" value="Sec24-like"/>
    <property type="match status" value="1"/>
</dbReference>
<dbReference type="Pfam" id="PF04811">
    <property type="entry name" value="Sec23_trunk"/>
    <property type="match status" value="1"/>
</dbReference>
<feature type="domain" description="Sec23/Sec24 helical" evidence="18">
    <location>
        <begin position="827"/>
        <end position="927"/>
    </location>
</feature>
<dbReference type="InterPro" id="IPR007123">
    <property type="entry name" value="Gelsolin-like_dom"/>
</dbReference>
<dbReference type="InterPro" id="IPR006900">
    <property type="entry name" value="Sec23/24_helical_dom"/>
</dbReference>
<dbReference type="InterPro" id="IPR006895">
    <property type="entry name" value="Znf_Sec23_Sec24"/>
</dbReference>
<dbReference type="Gene3D" id="3.40.20.10">
    <property type="entry name" value="Severin"/>
    <property type="match status" value="1"/>
</dbReference>
<dbReference type="GO" id="GO:0015031">
    <property type="term" value="P:protein transport"/>
    <property type="evidence" value="ECO:0007669"/>
    <property type="project" value="UniProtKB-KW"/>
</dbReference>
<evidence type="ECO:0000313" key="20">
    <source>
        <dbReference type="EMBL" id="KAL0994563.1"/>
    </source>
</evidence>
<evidence type="ECO:0000313" key="21">
    <source>
        <dbReference type="Proteomes" id="UP001557470"/>
    </source>
</evidence>
<feature type="domain" description="Sec23/Sec24 trunk" evidence="17">
    <location>
        <begin position="488"/>
        <end position="727"/>
    </location>
</feature>
<evidence type="ECO:0000256" key="14">
    <source>
        <dbReference type="SAM" id="MobiDB-lite"/>
    </source>
</evidence>
<feature type="domain" description="Zinc finger Sec23/Sec24-type" evidence="16">
    <location>
        <begin position="415"/>
        <end position="451"/>
    </location>
</feature>
<evidence type="ECO:0000259" key="18">
    <source>
        <dbReference type="Pfam" id="PF04815"/>
    </source>
</evidence>
<feature type="compositionally biased region" description="Polar residues" evidence="14">
    <location>
        <begin position="1"/>
        <end position="26"/>
    </location>
</feature>
<feature type="compositionally biased region" description="Low complexity" evidence="14">
    <location>
        <begin position="289"/>
        <end position="317"/>
    </location>
</feature>
<dbReference type="InterPro" id="IPR029006">
    <property type="entry name" value="ADF-H/Gelsolin-like_dom_sf"/>
</dbReference>
<dbReference type="Proteomes" id="UP001557470">
    <property type="component" value="Unassembled WGS sequence"/>
</dbReference>
<evidence type="ECO:0000259" key="16">
    <source>
        <dbReference type="Pfam" id="PF04810"/>
    </source>
</evidence>
<dbReference type="SUPFAM" id="SSF82919">
    <property type="entry name" value="Zn-finger domain of Sec23/24"/>
    <property type="match status" value="1"/>
</dbReference>
<dbReference type="PRINTS" id="PR01217">
    <property type="entry name" value="PRICHEXTENSN"/>
</dbReference>
<dbReference type="GO" id="GO:0016192">
    <property type="term" value="P:vesicle-mediated transport"/>
    <property type="evidence" value="ECO:0007669"/>
    <property type="project" value="UniProtKB-KW"/>
</dbReference>
<evidence type="ECO:0000256" key="3">
    <source>
        <dbReference type="ARBA" id="ARBA00004514"/>
    </source>
</evidence>
<keyword evidence="21" id="KW-1185">Reference proteome</keyword>
<dbReference type="InterPro" id="IPR036174">
    <property type="entry name" value="Znf_Sec23_Sec24_sf"/>
</dbReference>
<keyword evidence="10" id="KW-0931">ER-Golgi transport</keyword>
<dbReference type="InterPro" id="IPR036180">
    <property type="entry name" value="Gelsolin-like_dom_sf"/>
</dbReference>
<protein>
    <recommendedName>
        <fullName evidence="22">Protein transport protein Sec24A</fullName>
    </recommendedName>
</protein>
<keyword evidence="8" id="KW-0256">Endoplasmic reticulum</keyword>
<feature type="compositionally biased region" description="Pro residues" evidence="14">
    <location>
        <begin position="182"/>
        <end position="224"/>
    </location>
</feature>
<dbReference type="GO" id="GO:0005829">
    <property type="term" value="C:cytosol"/>
    <property type="evidence" value="ECO:0007669"/>
    <property type="project" value="UniProtKB-SubCell"/>
</dbReference>
<accession>A0ABD0X5M9</accession>
<evidence type="ECO:0000259" key="17">
    <source>
        <dbReference type="Pfam" id="PF04811"/>
    </source>
</evidence>
<keyword evidence="13" id="KW-0968">Cytoplasmic vesicle</keyword>
<comment type="similarity">
    <text evidence="4">Belongs to the SEC23/SEC24 family. SEC24 subfamily.</text>
</comment>
<keyword evidence="6" id="KW-0963">Cytoplasm</keyword>
<dbReference type="Gene3D" id="3.40.50.410">
    <property type="entry name" value="von Willebrand factor, type A domain"/>
    <property type="match status" value="1"/>
</dbReference>
<dbReference type="Gene3D" id="1.20.120.730">
    <property type="entry name" value="Sec23/Sec24 helical domain"/>
    <property type="match status" value="1"/>
</dbReference>
<dbReference type="SUPFAM" id="SSF81995">
    <property type="entry name" value="beta-sandwich domain of Sec23/24"/>
    <property type="match status" value="1"/>
</dbReference>
<feature type="compositionally biased region" description="Pro residues" evidence="14">
    <location>
        <begin position="94"/>
        <end position="106"/>
    </location>
</feature>
<comment type="caution">
    <text evidence="20">The sequence shown here is derived from an EMBL/GenBank/DDBJ whole genome shotgun (WGS) entry which is preliminary data.</text>
</comment>
<dbReference type="InterPro" id="IPR006896">
    <property type="entry name" value="Sec23/24_trunk_dom"/>
</dbReference>
<dbReference type="PANTHER" id="PTHR13803:SF1">
    <property type="entry name" value="PROTEIN TRANSPORT PROTEIN SEC24A"/>
    <property type="match status" value="1"/>
</dbReference>
<proteinExistence type="inferred from homology"/>
<name>A0ABD0X5M9_UMBPY</name>
<dbReference type="InterPro" id="IPR036175">
    <property type="entry name" value="Sec23/24_helical_dom_sf"/>
</dbReference>
<dbReference type="Pfam" id="PF00626">
    <property type="entry name" value="Gelsolin"/>
    <property type="match status" value="1"/>
</dbReference>
<evidence type="ECO:0000256" key="13">
    <source>
        <dbReference type="ARBA" id="ARBA00023329"/>
    </source>
</evidence>
<dbReference type="FunFam" id="3.40.50.410:FF:000019">
    <property type="entry name" value="SEC24 homolog B, COPII coat complex component"/>
    <property type="match status" value="1"/>
</dbReference>
<dbReference type="GO" id="GO:0005789">
    <property type="term" value="C:endoplasmic reticulum membrane"/>
    <property type="evidence" value="ECO:0007669"/>
    <property type="project" value="UniProtKB-SubCell"/>
</dbReference>
<dbReference type="Gene3D" id="2.60.40.1670">
    <property type="entry name" value="beta-sandwich domain of Sec23/24"/>
    <property type="match status" value="1"/>
</dbReference>
<dbReference type="GO" id="GO:0046872">
    <property type="term" value="F:metal ion binding"/>
    <property type="evidence" value="ECO:0007669"/>
    <property type="project" value="UniProtKB-KW"/>
</dbReference>
<dbReference type="AlphaFoldDB" id="A0ABD0X5M9"/>
<evidence type="ECO:0000256" key="8">
    <source>
        <dbReference type="ARBA" id="ARBA00022824"/>
    </source>
</evidence>
<evidence type="ECO:0000259" key="19">
    <source>
        <dbReference type="Pfam" id="PF08033"/>
    </source>
</evidence>